<keyword evidence="3" id="KW-1185">Reference proteome</keyword>
<dbReference type="InterPro" id="IPR018712">
    <property type="entry name" value="Tle1-like_cat"/>
</dbReference>
<proteinExistence type="predicted"/>
<dbReference type="STRING" id="1450539.A0A318ZGM3"/>
<protein>
    <recommendedName>
        <fullName evidence="1">T6SS Phospholipase effector Tle1-like catalytic domain-containing protein</fullName>
    </recommendedName>
</protein>
<dbReference type="RefSeq" id="XP_025431879.1">
    <property type="nucleotide sequence ID" value="XM_025574862.1"/>
</dbReference>
<name>A0A318ZGM3_9EURO</name>
<dbReference type="Proteomes" id="UP000248349">
    <property type="component" value="Unassembled WGS sequence"/>
</dbReference>
<dbReference type="PANTHER" id="PTHR33840:SF16">
    <property type="entry name" value="DUF2235 DOMAIN-CONTAINING PROTEIN"/>
    <property type="match status" value="1"/>
</dbReference>
<evidence type="ECO:0000313" key="2">
    <source>
        <dbReference type="EMBL" id="PYH45897.1"/>
    </source>
</evidence>
<reference evidence="2 3" key="1">
    <citation type="submission" date="2016-12" db="EMBL/GenBank/DDBJ databases">
        <title>The genomes of Aspergillus section Nigri reveals drivers in fungal speciation.</title>
        <authorList>
            <consortium name="DOE Joint Genome Institute"/>
            <person name="Vesth T.C."/>
            <person name="Nybo J."/>
            <person name="Theobald S."/>
            <person name="Brandl J."/>
            <person name="Frisvad J.C."/>
            <person name="Nielsen K.F."/>
            <person name="Lyhne E.K."/>
            <person name="Kogle M.E."/>
            <person name="Kuo A."/>
            <person name="Riley R."/>
            <person name="Clum A."/>
            <person name="Nolan M."/>
            <person name="Lipzen A."/>
            <person name="Salamov A."/>
            <person name="Henrissat B."/>
            <person name="Wiebenga A."/>
            <person name="De Vries R.P."/>
            <person name="Grigoriev I.V."/>
            <person name="Mortensen U.H."/>
            <person name="Andersen M.R."/>
            <person name="Baker S.E."/>
        </authorList>
    </citation>
    <scope>NUCLEOTIDE SEQUENCE [LARGE SCALE GENOMIC DNA]</scope>
    <source>
        <strain evidence="2 3">JOP 1030-1</strain>
    </source>
</reference>
<dbReference type="PANTHER" id="PTHR33840">
    <property type="match status" value="1"/>
</dbReference>
<accession>A0A318ZGM3</accession>
<evidence type="ECO:0000313" key="3">
    <source>
        <dbReference type="Proteomes" id="UP000248349"/>
    </source>
</evidence>
<dbReference type="EMBL" id="KZ821229">
    <property type="protein sequence ID" value="PYH45897.1"/>
    <property type="molecule type" value="Genomic_DNA"/>
</dbReference>
<gene>
    <name evidence="2" type="ORF">BP01DRAFT_356100</name>
</gene>
<dbReference type="OrthoDB" id="59699at2759"/>
<organism evidence="2 3">
    <name type="scientific">Aspergillus saccharolyticus JOP 1030-1</name>
    <dbReference type="NCBI Taxonomy" id="1450539"/>
    <lineage>
        <taxon>Eukaryota</taxon>
        <taxon>Fungi</taxon>
        <taxon>Dikarya</taxon>
        <taxon>Ascomycota</taxon>
        <taxon>Pezizomycotina</taxon>
        <taxon>Eurotiomycetes</taxon>
        <taxon>Eurotiomycetidae</taxon>
        <taxon>Eurotiales</taxon>
        <taxon>Aspergillaceae</taxon>
        <taxon>Aspergillus</taxon>
        <taxon>Aspergillus subgen. Circumdati</taxon>
    </lineage>
</organism>
<dbReference type="GeneID" id="37076090"/>
<evidence type="ECO:0000259" key="1">
    <source>
        <dbReference type="Pfam" id="PF09994"/>
    </source>
</evidence>
<feature type="domain" description="T6SS Phospholipase effector Tle1-like catalytic" evidence="1">
    <location>
        <begin position="12"/>
        <end position="393"/>
    </location>
</feature>
<sequence>MPPAAASPPAPKRIILCFDGTWQSSVSGQENSPSNITRLCRAIKPVANIDGQDWQQIVWYDSGVGTTSLAVSKLLEGAVGNGLDGNIVEAYNFVSLNWNRGDKILCFGFSRGAYTARAIAGLIADAGICRRRDLHRFPDLWKLYSNPKREGPFYNSDDYFQFVNGVASEKHRDHPTRGDGLAWDIPGHSNWAQPDSRQVEVVAVYDTVQALGMPEVAGIQLPSLPKMAQWKGHNVTLSRHIKHAFQALALDEYRKAFYPEVWCLPSGDPDASQPEVRAELESEAERKRKILNAAGTKQRGLIDKAKKYGQKNPTDYATLDQMAKQINVASKELGKARQDYVVTEDHLKKEVPKLTQVWFPGYHINVGGGSSDTLKNEGDLEEMSNIVFAWMLDRIKPFVGIDEPTIKDHYKHRQERIAALNTALAKENAPPGEQESWGEYLGRGAKWVASTVLHPFTPAPTVTQREYTWGLSDMPDSFIAVYYPNGKKKRAPNVNFEKEHRGVKEVVGPTCAQIHPVVNYRVQHKAGYRPIGLLPEQYHRRAEGENFVYTLNGKELPEWRLGGKGSYEWLALRQHQHAIEYMAEQGHADAIKYVAELKDKPAAKVDGA</sequence>
<dbReference type="AlphaFoldDB" id="A0A318ZGM3"/>
<dbReference type="Pfam" id="PF09994">
    <property type="entry name" value="T6SS_Tle1-like_cat"/>
    <property type="match status" value="1"/>
</dbReference>